<feature type="region of interest" description="Disordered" evidence="12">
    <location>
        <begin position="454"/>
        <end position="490"/>
    </location>
</feature>
<dbReference type="AlphaFoldDB" id="A0A9N8CV25"/>
<dbReference type="GO" id="GO:0046677">
    <property type="term" value="P:response to antibiotic"/>
    <property type="evidence" value="ECO:0007669"/>
    <property type="project" value="UniProtKB-KW"/>
</dbReference>
<dbReference type="SUPFAM" id="SSF56954">
    <property type="entry name" value="Outer membrane efflux proteins (OEP)"/>
    <property type="match status" value="1"/>
</dbReference>
<evidence type="ECO:0000256" key="9">
    <source>
        <dbReference type="ARBA" id="ARBA00023251"/>
    </source>
</evidence>
<keyword evidence="9" id="KW-0046">Antibiotic resistance</keyword>
<dbReference type="GO" id="GO:1990281">
    <property type="term" value="C:efflux pump complex"/>
    <property type="evidence" value="ECO:0007669"/>
    <property type="project" value="TreeGrafter"/>
</dbReference>
<name>A0A9N8CV25_9ENTR</name>
<evidence type="ECO:0000313" key="17">
    <source>
        <dbReference type="Proteomes" id="UP000837205"/>
    </source>
</evidence>
<evidence type="ECO:0000313" key="16">
    <source>
        <dbReference type="Proteomes" id="UP000834503"/>
    </source>
</evidence>
<gene>
    <name evidence="14" type="primary">tolC</name>
    <name evidence="14" type="ORF">GHA_04129</name>
    <name evidence="15" type="ORF">TML_00728</name>
</gene>
<comment type="subcellular location">
    <subcellularLocation>
        <location evidence="1">Cell outer membrane</location>
        <topology evidence="1">Multi-pass membrane protein</topology>
    </subcellularLocation>
</comment>
<protein>
    <recommendedName>
        <fullName evidence="10">Outer membrane protein TolC</fullName>
    </recommendedName>
    <alternativeName>
        <fullName evidence="11">Multidrug efflux pump subunit TolC</fullName>
    </alternativeName>
</protein>
<evidence type="ECO:0000256" key="4">
    <source>
        <dbReference type="ARBA" id="ARBA00022452"/>
    </source>
</evidence>
<dbReference type="Pfam" id="PF02321">
    <property type="entry name" value="OEP"/>
    <property type="match status" value="2"/>
</dbReference>
<dbReference type="InterPro" id="IPR010130">
    <property type="entry name" value="T1SS_OMP_TolC"/>
</dbReference>
<dbReference type="NCBIfam" id="NF007002">
    <property type="entry name" value="PRK09465.1"/>
    <property type="match status" value="1"/>
</dbReference>
<evidence type="ECO:0000256" key="11">
    <source>
        <dbReference type="ARBA" id="ARBA00081111"/>
    </source>
</evidence>
<dbReference type="GO" id="GO:0015288">
    <property type="term" value="F:porin activity"/>
    <property type="evidence" value="ECO:0007669"/>
    <property type="project" value="TreeGrafter"/>
</dbReference>
<dbReference type="FunFam" id="1.20.1600.10:FF:000001">
    <property type="entry name" value="TolC outer membrane channel"/>
    <property type="match status" value="1"/>
</dbReference>
<evidence type="ECO:0000256" key="13">
    <source>
        <dbReference type="SAM" id="SignalP"/>
    </source>
</evidence>
<proteinExistence type="inferred from homology"/>
<evidence type="ECO:0000256" key="12">
    <source>
        <dbReference type="SAM" id="MobiDB-lite"/>
    </source>
</evidence>
<dbReference type="InterPro" id="IPR058622">
    <property type="entry name" value="TolC"/>
</dbReference>
<keyword evidence="5" id="KW-0812">Transmembrane</keyword>
<evidence type="ECO:0000256" key="2">
    <source>
        <dbReference type="ARBA" id="ARBA00007613"/>
    </source>
</evidence>
<comment type="caution">
    <text evidence="14">The sequence shown here is derived from an EMBL/GenBank/DDBJ whole genome shotgun (WGS) entry which is preliminary data.</text>
</comment>
<keyword evidence="6 13" id="KW-0732">Signal</keyword>
<accession>A0A9N8CV25</accession>
<evidence type="ECO:0000256" key="1">
    <source>
        <dbReference type="ARBA" id="ARBA00004571"/>
    </source>
</evidence>
<dbReference type="InterPro" id="IPR003423">
    <property type="entry name" value="OMP_efflux"/>
</dbReference>
<organism evidence="14 16">
    <name type="scientific">Citrobacter werkmanii</name>
    <dbReference type="NCBI Taxonomy" id="67827"/>
    <lineage>
        <taxon>Bacteria</taxon>
        <taxon>Pseudomonadati</taxon>
        <taxon>Pseudomonadota</taxon>
        <taxon>Gammaproteobacteria</taxon>
        <taxon>Enterobacterales</taxon>
        <taxon>Enterobacteriaceae</taxon>
        <taxon>Citrobacter</taxon>
        <taxon>Citrobacter freundii complex</taxon>
    </lineage>
</organism>
<feature type="signal peptide" evidence="13">
    <location>
        <begin position="1"/>
        <end position="22"/>
    </location>
</feature>
<evidence type="ECO:0000256" key="3">
    <source>
        <dbReference type="ARBA" id="ARBA00022448"/>
    </source>
</evidence>
<keyword evidence="7" id="KW-0472">Membrane</keyword>
<evidence type="ECO:0000256" key="7">
    <source>
        <dbReference type="ARBA" id="ARBA00023136"/>
    </source>
</evidence>
<keyword evidence="4" id="KW-1134">Transmembrane beta strand</keyword>
<dbReference type="PANTHER" id="PTHR30026">
    <property type="entry name" value="OUTER MEMBRANE PROTEIN TOLC"/>
    <property type="match status" value="1"/>
</dbReference>
<evidence type="ECO:0000256" key="8">
    <source>
        <dbReference type="ARBA" id="ARBA00023237"/>
    </source>
</evidence>
<dbReference type="Proteomes" id="UP000834503">
    <property type="component" value="Unassembled WGS sequence"/>
</dbReference>
<comment type="similarity">
    <text evidence="2">Belongs to the outer membrane factor (OMF) (TC 1.B.17) family.</text>
</comment>
<dbReference type="Gene3D" id="1.20.1600.10">
    <property type="entry name" value="Outer membrane efflux proteins (OEP)"/>
    <property type="match status" value="1"/>
</dbReference>
<keyword evidence="3" id="KW-0813">Transport</keyword>
<dbReference type="NCBIfam" id="TIGR01844">
    <property type="entry name" value="type_I_sec_TolC"/>
    <property type="match status" value="1"/>
</dbReference>
<feature type="compositionally biased region" description="Low complexity" evidence="12">
    <location>
        <begin position="454"/>
        <end position="482"/>
    </location>
</feature>
<dbReference type="PANTHER" id="PTHR30026:SF20">
    <property type="entry name" value="OUTER MEMBRANE PROTEIN TOLC"/>
    <property type="match status" value="1"/>
</dbReference>
<dbReference type="EMBL" id="CAHPQX010000021">
    <property type="protein sequence ID" value="CAB5583346.1"/>
    <property type="molecule type" value="Genomic_DNA"/>
</dbReference>
<evidence type="ECO:0000313" key="14">
    <source>
        <dbReference type="EMBL" id="CAB5583346.1"/>
    </source>
</evidence>
<sequence>MKKLLPILIGLSLSGFSTLSQAENLMQVYQQARLSNPELRKSAADRDAAFEKINEARSPLLPQLGLGADYTYSNGYRDANGVNSNATSASLQLTQSIFDMSKWRALTLQEKSAGIQDVTYQTDQQTLILNTATAYFNVLNAIDVLSYTQAQKDAVYRQLDQTTQRFNVGLVAITDVQNARSQYDTVLANEVTARNNLDNAVEQLRQVTGNYYPELASLNVDGFKTNKPQAVNALLKEAENRNLTLLQARLSQDLAREQIRLAQDGHLPTLDLTASTGVSDTSYSGSKTNTSQYDDSNMGQNKIGLSFSLPIYQGGMVNSQVKQAQYNFVGASEQLESAHRSVVQTVRSSFNNINASISSINAYKQAVVSAQSSLDAMEAGYSVGTRTIVDVLDATTTLYNAKQQLANARYTYLINQLNVKSALGTLNEQDLVALNNTLGKPVSTTPDTIAPQNAQQDAAADGYTSNSTTPAAQPTAARTTSSNGTNPFRN</sequence>
<dbReference type="GO" id="GO:0015562">
    <property type="term" value="F:efflux transmembrane transporter activity"/>
    <property type="evidence" value="ECO:0007669"/>
    <property type="project" value="InterPro"/>
</dbReference>
<dbReference type="InterPro" id="IPR051906">
    <property type="entry name" value="TolC-like"/>
</dbReference>
<evidence type="ECO:0000256" key="5">
    <source>
        <dbReference type="ARBA" id="ARBA00022692"/>
    </source>
</evidence>
<dbReference type="EMBL" id="CAIIUA010000001">
    <property type="protein sequence ID" value="CAC9172272.1"/>
    <property type="molecule type" value="Genomic_DNA"/>
</dbReference>
<evidence type="ECO:0000313" key="15">
    <source>
        <dbReference type="EMBL" id="CAC9172272.1"/>
    </source>
</evidence>
<dbReference type="Proteomes" id="UP000837205">
    <property type="component" value="Unassembled WGS sequence"/>
</dbReference>
<evidence type="ECO:0000256" key="6">
    <source>
        <dbReference type="ARBA" id="ARBA00022729"/>
    </source>
</evidence>
<evidence type="ECO:0000256" key="10">
    <source>
        <dbReference type="ARBA" id="ARBA00069847"/>
    </source>
</evidence>
<feature type="chain" id="PRO_5040383823" description="Outer membrane protein TolC" evidence="13">
    <location>
        <begin position="23"/>
        <end position="490"/>
    </location>
</feature>
<reference evidence="14" key="1">
    <citation type="submission" date="2020-05" db="EMBL/GenBank/DDBJ databases">
        <authorList>
            <person name="Delgado-Blas J."/>
        </authorList>
    </citation>
    <scope>NUCLEOTIDE SEQUENCE</scope>
    <source>
        <strain evidence="14">BB1459</strain>
        <strain evidence="15">BB1480</strain>
    </source>
</reference>
<keyword evidence="8" id="KW-0998">Cell outer membrane</keyword>
<dbReference type="GO" id="GO:0009279">
    <property type="term" value="C:cell outer membrane"/>
    <property type="evidence" value="ECO:0007669"/>
    <property type="project" value="UniProtKB-SubCell"/>
</dbReference>
<keyword evidence="17" id="KW-1185">Reference proteome</keyword>